<dbReference type="PANTHER" id="PTHR43692:SF1">
    <property type="entry name" value="UDP-N-ACETYLMURAMOYLALANINE--D-GLUTAMATE LIGASE"/>
    <property type="match status" value="1"/>
</dbReference>
<protein>
    <recommendedName>
        <fullName evidence="7 8">UDP-N-acetylmuramoylalanine--D-glutamate ligase</fullName>
        <ecNumber evidence="7 8">6.3.2.9</ecNumber>
    </recommendedName>
    <alternativeName>
        <fullName evidence="7">D-glutamic acid-adding enzyme</fullName>
    </alternativeName>
    <alternativeName>
        <fullName evidence="7">UDP-N-acetylmuramoyl-L-alanyl-D-glutamate synthetase</fullName>
    </alternativeName>
</protein>
<keyword evidence="7 8" id="KW-0132">Cell division</keyword>
<dbReference type="Gene3D" id="3.40.1190.10">
    <property type="entry name" value="Mur-like, catalytic domain"/>
    <property type="match status" value="1"/>
</dbReference>
<evidence type="ECO:0000256" key="8">
    <source>
        <dbReference type="RuleBase" id="RU003664"/>
    </source>
</evidence>
<evidence type="ECO:0000259" key="10">
    <source>
        <dbReference type="Pfam" id="PF08245"/>
    </source>
</evidence>
<evidence type="ECO:0000256" key="2">
    <source>
        <dbReference type="ARBA" id="ARBA00004752"/>
    </source>
</evidence>
<comment type="catalytic activity">
    <reaction evidence="7 8">
        <text>UDP-N-acetyl-alpha-D-muramoyl-L-alanine + D-glutamate + ATP = UDP-N-acetyl-alpha-D-muramoyl-L-alanyl-D-glutamate + ADP + phosphate + H(+)</text>
        <dbReference type="Rhea" id="RHEA:16429"/>
        <dbReference type="ChEBI" id="CHEBI:15378"/>
        <dbReference type="ChEBI" id="CHEBI:29986"/>
        <dbReference type="ChEBI" id="CHEBI:30616"/>
        <dbReference type="ChEBI" id="CHEBI:43474"/>
        <dbReference type="ChEBI" id="CHEBI:83898"/>
        <dbReference type="ChEBI" id="CHEBI:83900"/>
        <dbReference type="ChEBI" id="CHEBI:456216"/>
        <dbReference type="EC" id="6.3.2.9"/>
    </reaction>
</comment>
<dbReference type="EC" id="6.3.2.9" evidence="7 8"/>
<dbReference type="InterPro" id="IPR036565">
    <property type="entry name" value="Mur-like_cat_sf"/>
</dbReference>
<dbReference type="Gene3D" id="3.40.50.720">
    <property type="entry name" value="NAD(P)-binding Rossmann-like Domain"/>
    <property type="match status" value="1"/>
</dbReference>
<dbReference type="Proteomes" id="UP000677668">
    <property type="component" value="Chromosome 1"/>
</dbReference>
<evidence type="ECO:0000256" key="1">
    <source>
        <dbReference type="ARBA" id="ARBA00004496"/>
    </source>
</evidence>
<feature type="domain" description="Mur ligase central" evidence="10">
    <location>
        <begin position="122"/>
        <end position="303"/>
    </location>
</feature>
<keyword evidence="4 7" id="KW-0436">Ligase</keyword>
<dbReference type="EMBL" id="CP072642">
    <property type="protein sequence ID" value="QUV94452.1"/>
    <property type="molecule type" value="Genomic_DNA"/>
</dbReference>
<keyword evidence="7 8" id="KW-0961">Cell wall biogenesis/degradation</keyword>
<dbReference type="RefSeq" id="WP_211422745.1">
    <property type="nucleotide sequence ID" value="NZ_CP072642.1"/>
</dbReference>
<evidence type="ECO:0000256" key="3">
    <source>
        <dbReference type="ARBA" id="ARBA00022490"/>
    </source>
</evidence>
<dbReference type="Pfam" id="PF02875">
    <property type="entry name" value="Mur_ligase_C"/>
    <property type="match status" value="1"/>
</dbReference>
<evidence type="ECO:0000256" key="5">
    <source>
        <dbReference type="ARBA" id="ARBA00022741"/>
    </source>
</evidence>
<keyword evidence="3 7" id="KW-0963">Cytoplasm</keyword>
<evidence type="ECO:0000256" key="6">
    <source>
        <dbReference type="ARBA" id="ARBA00022840"/>
    </source>
</evidence>
<accession>A0ABX8B0F3</accession>
<comment type="subcellular location">
    <subcellularLocation>
        <location evidence="1 7 8">Cytoplasm</location>
    </subcellularLocation>
</comment>
<keyword evidence="5 7" id="KW-0547">Nucleotide-binding</keyword>
<dbReference type="InterPro" id="IPR004101">
    <property type="entry name" value="Mur_ligase_C"/>
</dbReference>
<sequence>MPAFDNTNNQSYAGRHLVVVGAGISGIGAARFLAARGAQVTLTDQRPAEKLPPEVIQLPSEGIAIEAGAHRPETLRAADEIVLSPGVPPTLAALQPAREAGVPIIGEIELAFRHLRGRIVAITGSNGKSTTTTLIGHLLADGGLPTQVGGNIGVAAVSLVETSRDDGWTVLECSSFQLETVVTFRPHIGVLLNITPDHLDRHGTFENYVAAKLNMFRRFDGETLAVLNADDPTTPRAQAQLATQGAPVTLFSAQRELEEGLFLRGNDLVCRTRQAERVLLHRADLPLPGRHNMENILASLAVALAAGVAPETARTTIRDFRGLEHRLEFVAEVGGVRYFNDSKATNVAAAQVSIEAFPSGLHVILGGLDKNSDFAPLVDALAPRAVSVALIGAAAEKIAATFAGRLHQPITRHASLEEAVHSLARRARPGDVVLLAPACASFDMFDNFEHRGRVFKATVKGLISDVQREASCSPD</sequence>
<evidence type="ECO:0000313" key="11">
    <source>
        <dbReference type="EMBL" id="QUV94452.1"/>
    </source>
</evidence>
<keyword evidence="7 8" id="KW-0573">Peptidoglycan synthesis</keyword>
<feature type="binding site" evidence="7">
    <location>
        <begin position="124"/>
        <end position="130"/>
    </location>
    <ligand>
        <name>ATP</name>
        <dbReference type="ChEBI" id="CHEBI:30616"/>
    </ligand>
</feature>
<keyword evidence="7 8" id="KW-0131">Cell cycle</keyword>
<keyword evidence="7 8" id="KW-0133">Cell shape</keyword>
<comment type="function">
    <text evidence="7 8">Cell wall formation. Catalyzes the addition of glutamate to the nucleotide precursor UDP-N-acetylmuramoyl-L-alanine (UMA).</text>
</comment>
<dbReference type="Gene3D" id="3.90.190.20">
    <property type="entry name" value="Mur ligase, C-terminal domain"/>
    <property type="match status" value="1"/>
</dbReference>
<evidence type="ECO:0000259" key="9">
    <source>
        <dbReference type="Pfam" id="PF02875"/>
    </source>
</evidence>
<dbReference type="InterPro" id="IPR005762">
    <property type="entry name" value="MurD"/>
</dbReference>
<dbReference type="SUPFAM" id="SSF51984">
    <property type="entry name" value="MurCD N-terminal domain"/>
    <property type="match status" value="1"/>
</dbReference>
<comment type="pathway">
    <text evidence="2 7 8">Cell wall biogenesis; peptidoglycan biosynthesis.</text>
</comment>
<dbReference type="InterPro" id="IPR036615">
    <property type="entry name" value="Mur_ligase_C_dom_sf"/>
</dbReference>
<evidence type="ECO:0000313" key="12">
    <source>
        <dbReference type="Proteomes" id="UP000677668"/>
    </source>
</evidence>
<reference evidence="11 12" key="1">
    <citation type="submission" date="2021-03" db="EMBL/GenBank/DDBJ databases">
        <title>Genomic and phenotypic characterization of Chloracidobacterium isolates provides evidence for multiple species.</title>
        <authorList>
            <person name="Saini M.K."/>
            <person name="Costas A.M.G."/>
            <person name="Tank M."/>
            <person name="Bryant D.A."/>
        </authorList>
    </citation>
    <scope>NUCLEOTIDE SEQUENCE [LARGE SCALE GENOMIC DNA]</scope>
    <source>
        <strain evidence="11 12">N</strain>
    </source>
</reference>
<evidence type="ECO:0000256" key="4">
    <source>
        <dbReference type="ARBA" id="ARBA00022598"/>
    </source>
</evidence>
<dbReference type="SUPFAM" id="SSF53244">
    <property type="entry name" value="MurD-like peptide ligases, peptide-binding domain"/>
    <property type="match status" value="1"/>
</dbReference>
<dbReference type="Pfam" id="PF21799">
    <property type="entry name" value="MurD-like_N"/>
    <property type="match status" value="1"/>
</dbReference>
<feature type="domain" description="Mur ligase C-terminal" evidence="9">
    <location>
        <begin position="325"/>
        <end position="439"/>
    </location>
</feature>
<dbReference type="GO" id="GO:0008764">
    <property type="term" value="F:UDP-N-acetylmuramoylalanine-D-glutamate ligase activity"/>
    <property type="evidence" value="ECO:0007669"/>
    <property type="project" value="UniProtKB-EC"/>
</dbReference>
<organism evidence="11 12">
    <name type="scientific">Chloracidobacterium sp. N</name>
    <dbReference type="NCBI Taxonomy" id="2821540"/>
    <lineage>
        <taxon>Bacteria</taxon>
        <taxon>Pseudomonadati</taxon>
        <taxon>Acidobacteriota</taxon>
        <taxon>Terriglobia</taxon>
        <taxon>Terriglobales</taxon>
        <taxon>Acidobacteriaceae</taxon>
        <taxon>Chloracidobacterium</taxon>
        <taxon>Chloracidobacterium aggregatum</taxon>
    </lineage>
</organism>
<dbReference type="SUPFAM" id="SSF53623">
    <property type="entry name" value="MurD-like peptide ligases, catalytic domain"/>
    <property type="match status" value="1"/>
</dbReference>
<proteinExistence type="inferred from homology"/>
<keyword evidence="12" id="KW-1185">Reference proteome</keyword>
<name>A0ABX8B0F3_9BACT</name>
<dbReference type="InterPro" id="IPR013221">
    <property type="entry name" value="Mur_ligase_cen"/>
</dbReference>
<keyword evidence="6 7" id="KW-0067">ATP-binding</keyword>
<dbReference type="NCBIfam" id="TIGR01087">
    <property type="entry name" value="murD"/>
    <property type="match status" value="1"/>
</dbReference>
<dbReference type="PANTHER" id="PTHR43692">
    <property type="entry name" value="UDP-N-ACETYLMURAMOYLALANINE--D-GLUTAMATE LIGASE"/>
    <property type="match status" value="1"/>
</dbReference>
<comment type="similarity">
    <text evidence="7">Belongs to the MurCDEF family.</text>
</comment>
<gene>
    <name evidence="7 11" type="primary">murD</name>
    <name evidence="11" type="ORF">J8C05_03115</name>
</gene>
<evidence type="ECO:0000256" key="7">
    <source>
        <dbReference type="HAMAP-Rule" id="MF_00639"/>
    </source>
</evidence>
<dbReference type="HAMAP" id="MF_00639">
    <property type="entry name" value="MurD"/>
    <property type="match status" value="1"/>
</dbReference>
<dbReference type="Pfam" id="PF08245">
    <property type="entry name" value="Mur_ligase_M"/>
    <property type="match status" value="1"/>
</dbReference>